<keyword evidence="1" id="KW-0805">Transcription regulation</keyword>
<feature type="compositionally biased region" description="Basic residues" evidence="3">
    <location>
        <begin position="8"/>
        <end position="19"/>
    </location>
</feature>
<dbReference type="AlphaFoldDB" id="A0A1X1R9G7"/>
<name>A0A1X1R9G7_MYCFA</name>
<feature type="region of interest" description="Disordered" evidence="3">
    <location>
        <begin position="1"/>
        <end position="20"/>
    </location>
</feature>
<dbReference type="EMBL" id="LQOJ01000043">
    <property type="protein sequence ID" value="ORV01678.1"/>
    <property type="molecule type" value="Genomic_DNA"/>
</dbReference>
<dbReference type="STRING" id="1793.AWC04_12790"/>
<sequence>MAGEGTQRKRPAPGRRGRPPRIDQQQIIAAAKTLAPGQLTMQAVADALGVDRSALNYYVGDRDGLVQLLVADLFDSELATVELPGTDWQDILRVYGHAIRDGVVRIGVVGTHFTLRGLGGSASLELAERITQTLLTAGFTVAQATGILTLVAALAFSDARDTLAMTEHREHAQLPEVADALARRPAEQYPAMRRVLAEIDHYARDFDFELDVVILGLERLLPPGRR</sequence>
<dbReference type="OrthoDB" id="3209904at2"/>
<evidence type="ECO:0000256" key="2">
    <source>
        <dbReference type="ARBA" id="ARBA00023163"/>
    </source>
</evidence>
<evidence type="ECO:0000313" key="5">
    <source>
        <dbReference type="EMBL" id="ORV01678.1"/>
    </source>
</evidence>
<reference evidence="5 6" key="1">
    <citation type="submission" date="2016-01" db="EMBL/GenBank/DDBJ databases">
        <title>The new phylogeny of the genus Mycobacterium.</title>
        <authorList>
            <person name="Tarcisio F."/>
            <person name="Conor M."/>
            <person name="Antonella G."/>
            <person name="Elisabetta G."/>
            <person name="Giulia F.S."/>
            <person name="Sara T."/>
            <person name="Anna F."/>
            <person name="Clotilde B."/>
            <person name="Roberto B."/>
            <person name="Veronica D.S."/>
            <person name="Fabio R."/>
            <person name="Monica P."/>
            <person name="Olivier J."/>
            <person name="Enrico T."/>
            <person name="Nicola S."/>
        </authorList>
    </citation>
    <scope>NUCLEOTIDE SEQUENCE [LARGE SCALE GENOMIC DNA]</scope>
    <source>
        <strain evidence="5 6">DSM 44179</strain>
    </source>
</reference>
<evidence type="ECO:0000259" key="4">
    <source>
        <dbReference type="Pfam" id="PF02909"/>
    </source>
</evidence>
<keyword evidence="2" id="KW-0804">Transcription</keyword>
<accession>A0A1X1R9G7</accession>
<dbReference type="GO" id="GO:0045892">
    <property type="term" value="P:negative regulation of DNA-templated transcription"/>
    <property type="evidence" value="ECO:0007669"/>
    <property type="project" value="InterPro"/>
</dbReference>
<protein>
    <submittedName>
        <fullName evidence="5">TetR family transcriptional regulator</fullName>
    </submittedName>
</protein>
<keyword evidence="6" id="KW-1185">Reference proteome</keyword>
<comment type="caution">
    <text evidence="5">The sequence shown here is derived from an EMBL/GenBank/DDBJ whole genome shotgun (WGS) entry which is preliminary data.</text>
</comment>
<dbReference type="InterPro" id="IPR004111">
    <property type="entry name" value="Repressor_TetR_C"/>
</dbReference>
<dbReference type="Proteomes" id="UP000193484">
    <property type="component" value="Unassembled WGS sequence"/>
</dbReference>
<proteinExistence type="predicted"/>
<dbReference type="SUPFAM" id="SSF46689">
    <property type="entry name" value="Homeodomain-like"/>
    <property type="match status" value="1"/>
</dbReference>
<dbReference type="InterPro" id="IPR009057">
    <property type="entry name" value="Homeodomain-like_sf"/>
</dbReference>
<feature type="domain" description="Tetracycline repressor TetR C-terminal" evidence="4">
    <location>
        <begin position="84"/>
        <end position="219"/>
    </location>
</feature>
<dbReference type="Gene3D" id="1.10.357.10">
    <property type="entry name" value="Tetracycline Repressor, domain 2"/>
    <property type="match status" value="1"/>
</dbReference>
<dbReference type="SUPFAM" id="SSF48498">
    <property type="entry name" value="Tetracyclin repressor-like, C-terminal domain"/>
    <property type="match status" value="1"/>
</dbReference>
<evidence type="ECO:0000256" key="1">
    <source>
        <dbReference type="ARBA" id="ARBA00023015"/>
    </source>
</evidence>
<gene>
    <name evidence="5" type="ORF">AWC04_12790</name>
</gene>
<dbReference type="InterPro" id="IPR036271">
    <property type="entry name" value="Tet_transcr_reg_TetR-rel_C_sf"/>
</dbReference>
<evidence type="ECO:0000256" key="3">
    <source>
        <dbReference type="SAM" id="MobiDB-lite"/>
    </source>
</evidence>
<organism evidence="5 6">
    <name type="scientific">Mycolicibacterium fallax</name>
    <name type="common">Mycobacterium fallax</name>
    <dbReference type="NCBI Taxonomy" id="1793"/>
    <lineage>
        <taxon>Bacteria</taxon>
        <taxon>Bacillati</taxon>
        <taxon>Actinomycetota</taxon>
        <taxon>Actinomycetes</taxon>
        <taxon>Mycobacteriales</taxon>
        <taxon>Mycobacteriaceae</taxon>
        <taxon>Mycolicibacterium</taxon>
    </lineage>
</organism>
<dbReference type="Pfam" id="PF02909">
    <property type="entry name" value="TetR_C_1"/>
    <property type="match status" value="1"/>
</dbReference>
<evidence type="ECO:0000313" key="6">
    <source>
        <dbReference type="Proteomes" id="UP000193484"/>
    </source>
</evidence>
<dbReference type="RefSeq" id="WP_085096840.1">
    <property type="nucleotide sequence ID" value="NZ_AP022603.1"/>
</dbReference>